<comment type="caution">
    <text evidence="1">The sequence shown here is derived from an EMBL/GenBank/DDBJ whole genome shotgun (WGS) entry which is preliminary data.</text>
</comment>
<evidence type="ECO:0000313" key="2">
    <source>
        <dbReference type="Proteomes" id="UP000054937"/>
    </source>
</evidence>
<sequence length="271" mass="32544">MLIGILNNYLYILALEKQNENEKYEINLLNKIYLKNENLKGQQLNIQAIEIGFLETKDCMYQIYNVDKYYPIAVCLCHDIIASLNYNGLLKIWAFDNDKLTVEREGIYLVLDQIQFQIEEQEDVIFLQYLNFQVKYNNSKQKENKQQQFQMQQNSQSENQQQLITQQQQELNIGENQEQQNKQQVNQEMIQEEKEESKFVQLLILCLKNKLYMINFMQYEQEKFEVYQLNFENDILFGILSENNDGIFMGFTQKNKFEINLINELQKQQKL</sequence>
<dbReference type="InParanoid" id="A0A0V0QQA2"/>
<organism evidence="1 2">
    <name type="scientific">Pseudocohnilembus persalinus</name>
    <name type="common">Ciliate</name>
    <dbReference type="NCBI Taxonomy" id="266149"/>
    <lineage>
        <taxon>Eukaryota</taxon>
        <taxon>Sar</taxon>
        <taxon>Alveolata</taxon>
        <taxon>Ciliophora</taxon>
        <taxon>Intramacronucleata</taxon>
        <taxon>Oligohymenophorea</taxon>
        <taxon>Scuticociliatia</taxon>
        <taxon>Philasterida</taxon>
        <taxon>Pseudocohnilembidae</taxon>
        <taxon>Pseudocohnilembus</taxon>
    </lineage>
</organism>
<dbReference type="AlphaFoldDB" id="A0A0V0QQA2"/>
<dbReference type="Proteomes" id="UP000054937">
    <property type="component" value="Unassembled WGS sequence"/>
</dbReference>
<reference evidence="1 2" key="1">
    <citation type="journal article" date="2015" name="Sci. Rep.">
        <title>Genome of the facultative scuticociliatosis pathogen Pseudocohnilembus persalinus provides insight into its virulence through horizontal gene transfer.</title>
        <authorList>
            <person name="Xiong J."/>
            <person name="Wang G."/>
            <person name="Cheng J."/>
            <person name="Tian M."/>
            <person name="Pan X."/>
            <person name="Warren A."/>
            <person name="Jiang C."/>
            <person name="Yuan D."/>
            <person name="Miao W."/>
        </authorList>
    </citation>
    <scope>NUCLEOTIDE SEQUENCE [LARGE SCALE GENOMIC DNA]</scope>
    <source>
        <strain evidence="1">36N120E</strain>
    </source>
</reference>
<dbReference type="InterPro" id="IPR021184">
    <property type="entry name" value="TNF_CS"/>
</dbReference>
<name>A0A0V0QQA2_PSEPJ</name>
<evidence type="ECO:0000313" key="1">
    <source>
        <dbReference type="EMBL" id="KRX04427.1"/>
    </source>
</evidence>
<dbReference type="PROSITE" id="PS00251">
    <property type="entry name" value="THD_1"/>
    <property type="match status" value="1"/>
</dbReference>
<dbReference type="EMBL" id="LDAU01000116">
    <property type="protein sequence ID" value="KRX04427.1"/>
    <property type="molecule type" value="Genomic_DNA"/>
</dbReference>
<gene>
    <name evidence="1" type="ORF">PPERSA_00196</name>
</gene>
<protein>
    <submittedName>
        <fullName evidence="1">Uncharacterized protein</fullName>
    </submittedName>
</protein>
<proteinExistence type="predicted"/>
<keyword evidence="2" id="KW-1185">Reference proteome</keyword>
<accession>A0A0V0QQA2</accession>